<organism evidence="2 3">
    <name type="scientific">Eumeta variegata</name>
    <name type="common">Bagworm moth</name>
    <name type="synonym">Eumeta japonica</name>
    <dbReference type="NCBI Taxonomy" id="151549"/>
    <lineage>
        <taxon>Eukaryota</taxon>
        <taxon>Metazoa</taxon>
        <taxon>Ecdysozoa</taxon>
        <taxon>Arthropoda</taxon>
        <taxon>Hexapoda</taxon>
        <taxon>Insecta</taxon>
        <taxon>Pterygota</taxon>
        <taxon>Neoptera</taxon>
        <taxon>Endopterygota</taxon>
        <taxon>Lepidoptera</taxon>
        <taxon>Glossata</taxon>
        <taxon>Ditrysia</taxon>
        <taxon>Tineoidea</taxon>
        <taxon>Psychidae</taxon>
        <taxon>Oiketicinae</taxon>
        <taxon>Eumeta</taxon>
    </lineage>
</organism>
<sequence>MTVRPPIATSEGADSGTRYGTARNRCRKLASCPDGTASDQGQILKSGPLPLDSRQISARLRSSASSAPHDRRTQSGAPQRWNLSRYREGVRPSVTRRIVAQASKHPDSACACADNSVVLGGPQLLRNSRGHDLGSAIHPRRGTTRLTGRMACRCECDEDRRLIDRSAAYHATEGEAPRTGSGMAAQGEISRCADRSPHAHGCSGGACYPPEQSCAVYATSNSHLPLRIKVALYKGCIRSRITYAVPAWYALCSTSQRKRIQSQQNIALQMIVGSGWYILNDVVARDLCLCDYKIVK</sequence>
<protein>
    <submittedName>
        <fullName evidence="2">Uncharacterized protein</fullName>
    </submittedName>
</protein>
<evidence type="ECO:0000256" key="1">
    <source>
        <dbReference type="SAM" id="MobiDB-lite"/>
    </source>
</evidence>
<name>A0A4C1T460_EUMVA</name>
<dbReference type="Proteomes" id="UP000299102">
    <property type="component" value="Unassembled WGS sequence"/>
</dbReference>
<comment type="caution">
    <text evidence="2">The sequence shown here is derived from an EMBL/GenBank/DDBJ whole genome shotgun (WGS) entry which is preliminary data.</text>
</comment>
<proteinExistence type="predicted"/>
<gene>
    <name evidence="2" type="ORF">EVAR_72892_1</name>
</gene>
<reference evidence="2 3" key="1">
    <citation type="journal article" date="2019" name="Commun. Biol.">
        <title>The bagworm genome reveals a unique fibroin gene that provides high tensile strength.</title>
        <authorList>
            <person name="Kono N."/>
            <person name="Nakamura H."/>
            <person name="Ohtoshi R."/>
            <person name="Tomita M."/>
            <person name="Numata K."/>
            <person name="Arakawa K."/>
        </authorList>
    </citation>
    <scope>NUCLEOTIDE SEQUENCE [LARGE SCALE GENOMIC DNA]</scope>
</reference>
<keyword evidence="3" id="KW-1185">Reference proteome</keyword>
<accession>A0A4C1T460</accession>
<feature type="region of interest" description="Disordered" evidence="1">
    <location>
        <begin position="59"/>
        <end position="83"/>
    </location>
</feature>
<evidence type="ECO:0000313" key="3">
    <source>
        <dbReference type="Proteomes" id="UP000299102"/>
    </source>
</evidence>
<evidence type="ECO:0000313" key="2">
    <source>
        <dbReference type="EMBL" id="GBP08238.1"/>
    </source>
</evidence>
<dbReference type="EMBL" id="BGZK01004307">
    <property type="protein sequence ID" value="GBP08238.1"/>
    <property type="molecule type" value="Genomic_DNA"/>
</dbReference>
<dbReference type="OrthoDB" id="412981at2759"/>
<dbReference type="AlphaFoldDB" id="A0A4C1T460"/>